<gene>
    <name evidence="1" type="primary">ORF69463</name>
</gene>
<accession>A0A0B6ZL32</accession>
<proteinExistence type="predicted"/>
<dbReference type="AlphaFoldDB" id="A0A0B6ZL32"/>
<evidence type="ECO:0000313" key="1">
    <source>
        <dbReference type="EMBL" id="CEK69238.1"/>
    </source>
</evidence>
<sequence>MILLCAVAVSLVAILVYYLKVVISERSFTVDSTLTRGVVFDFLKTPINLVRIHPKIRKVFDIGTESSYTSFLIEEDMGSLFGRKMFPMTLSTYSDISNLTSSIELTSKSRVAEVVVTLAISDCNNTLSLTEENKMVTPCPSSATINGRITVKSIRVLNVIISRYLVSVWDTTINTALDLLDQESKAYNHKKDS</sequence>
<organism evidence="1">
    <name type="scientific">Arion vulgaris</name>
    <dbReference type="NCBI Taxonomy" id="1028688"/>
    <lineage>
        <taxon>Eukaryota</taxon>
        <taxon>Metazoa</taxon>
        <taxon>Spiralia</taxon>
        <taxon>Lophotrochozoa</taxon>
        <taxon>Mollusca</taxon>
        <taxon>Gastropoda</taxon>
        <taxon>Heterobranchia</taxon>
        <taxon>Euthyneura</taxon>
        <taxon>Panpulmonata</taxon>
        <taxon>Eupulmonata</taxon>
        <taxon>Stylommatophora</taxon>
        <taxon>Helicina</taxon>
        <taxon>Arionoidea</taxon>
        <taxon>Arionidae</taxon>
        <taxon>Arion</taxon>
    </lineage>
</organism>
<name>A0A0B6ZL32_9EUPU</name>
<protein>
    <submittedName>
        <fullName evidence="1">Uncharacterized protein</fullName>
    </submittedName>
</protein>
<dbReference type="EMBL" id="HACG01022373">
    <property type="protein sequence ID" value="CEK69238.1"/>
    <property type="molecule type" value="Transcribed_RNA"/>
</dbReference>
<reference evidence="1" key="1">
    <citation type="submission" date="2014-12" db="EMBL/GenBank/DDBJ databases">
        <title>Insight into the proteome of Arion vulgaris.</title>
        <authorList>
            <person name="Aradska J."/>
            <person name="Bulat T."/>
            <person name="Smidak R."/>
            <person name="Sarate P."/>
            <person name="Gangsoo J."/>
            <person name="Sialana F."/>
            <person name="Bilban M."/>
            <person name="Lubec G."/>
        </authorList>
    </citation>
    <scope>NUCLEOTIDE SEQUENCE</scope>
    <source>
        <tissue evidence="1">Skin</tissue>
    </source>
</reference>